<evidence type="ECO:0000313" key="2">
    <source>
        <dbReference type="Proteomes" id="UP001501480"/>
    </source>
</evidence>
<evidence type="ECO:0000313" key="1">
    <source>
        <dbReference type="EMBL" id="GAA2085770.1"/>
    </source>
</evidence>
<dbReference type="SUPFAM" id="SSF53756">
    <property type="entry name" value="UDP-Glycosyltransferase/glycogen phosphorylase"/>
    <property type="match status" value="1"/>
</dbReference>
<accession>A0ABN2W8Y3</accession>
<dbReference type="RefSeq" id="WP_344330222.1">
    <property type="nucleotide sequence ID" value="NZ_BAAAPY010000017.1"/>
</dbReference>
<reference evidence="1 2" key="1">
    <citation type="journal article" date="2019" name="Int. J. Syst. Evol. Microbiol.">
        <title>The Global Catalogue of Microorganisms (GCM) 10K type strain sequencing project: providing services to taxonomists for standard genome sequencing and annotation.</title>
        <authorList>
            <consortium name="The Broad Institute Genomics Platform"/>
            <consortium name="The Broad Institute Genome Sequencing Center for Infectious Disease"/>
            <person name="Wu L."/>
            <person name="Ma J."/>
        </authorList>
    </citation>
    <scope>NUCLEOTIDE SEQUENCE [LARGE SCALE GENOMIC DNA]</scope>
    <source>
        <strain evidence="1 2">JCM 15749</strain>
    </source>
</reference>
<dbReference type="EMBL" id="BAAAPY010000017">
    <property type="protein sequence ID" value="GAA2085770.1"/>
    <property type="molecule type" value="Genomic_DNA"/>
</dbReference>
<comment type="caution">
    <text evidence="1">The sequence shown here is derived from an EMBL/GenBank/DDBJ whole genome shotgun (WGS) entry which is preliminary data.</text>
</comment>
<evidence type="ECO:0008006" key="3">
    <source>
        <dbReference type="Google" id="ProtNLM"/>
    </source>
</evidence>
<gene>
    <name evidence="1" type="ORF">GCM10009821_29300</name>
</gene>
<keyword evidence="2" id="KW-1185">Reference proteome</keyword>
<sequence length="429" mass="48448">MDTSLIEGRRFLVCHSIVHDLIGSTVVTLDLTTFLKDAGGEVLVYATFVGDPAMSLFADRGIEVVDDAGIEGRSLAEFDVVWVHSQVLPEKMVDELLEPLPDSLPSFVFLHMSSIHYAPDEHPYIHRLEERLSSLSLFISPATRRVLLPYFDTPPPTAIYPNPTPAEFARETYTPRDAPERVVVVSNHADTDLMEAKRLLADRGLDVRHIGRTGDEQTLVTPEVLADADVVITIGKTAQYCLVAGRPVYVYDHFGGYGYLDDDNLSHAQDWNYSGRFGEKRSAKQIADELVVGFGDAVTFHASRREEFVETYSIDRVVPHVLAAVEDRQIEPFEQSYHHAVRSAQAFGARFFHFWGHNANEVRNRDRLTSELADRDRRLDQAGVDANALRAEIERIQGSWTFRVGRLVVRPASALVRWLTWPLRRLRAR</sequence>
<protein>
    <recommendedName>
        <fullName evidence="3">Glycosyltransferase family 1 protein</fullName>
    </recommendedName>
</protein>
<proteinExistence type="predicted"/>
<dbReference type="Proteomes" id="UP001501480">
    <property type="component" value="Unassembled WGS sequence"/>
</dbReference>
<organism evidence="1 2">
    <name type="scientific">Aeromicrobium halocynthiae</name>
    <dbReference type="NCBI Taxonomy" id="560557"/>
    <lineage>
        <taxon>Bacteria</taxon>
        <taxon>Bacillati</taxon>
        <taxon>Actinomycetota</taxon>
        <taxon>Actinomycetes</taxon>
        <taxon>Propionibacteriales</taxon>
        <taxon>Nocardioidaceae</taxon>
        <taxon>Aeromicrobium</taxon>
    </lineage>
</organism>
<name>A0ABN2W8Y3_9ACTN</name>